<keyword evidence="1" id="KW-0106">Calcium</keyword>
<organism evidence="3 4">
    <name type="scientific">Mya arenaria</name>
    <name type="common">Soft-shell clam</name>
    <dbReference type="NCBI Taxonomy" id="6604"/>
    <lineage>
        <taxon>Eukaryota</taxon>
        <taxon>Metazoa</taxon>
        <taxon>Spiralia</taxon>
        <taxon>Lophotrochozoa</taxon>
        <taxon>Mollusca</taxon>
        <taxon>Bivalvia</taxon>
        <taxon>Autobranchia</taxon>
        <taxon>Heteroconchia</taxon>
        <taxon>Euheterodonta</taxon>
        <taxon>Imparidentia</taxon>
        <taxon>Neoheterodontei</taxon>
        <taxon>Myida</taxon>
        <taxon>Myoidea</taxon>
        <taxon>Myidae</taxon>
        <taxon>Mya</taxon>
    </lineage>
</organism>
<dbReference type="Gene3D" id="1.10.238.10">
    <property type="entry name" value="EF-hand"/>
    <property type="match status" value="1"/>
</dbReference>
<accession>A0ABY7EVF7</accession>
<evidence type="ECO:0000256" key="1">
    <source>
        <dbReference type="ARBA" id="ARBA00022837"/>
    </source>
</evidence>
<sequence>MAELSNFQENKISKLFTMLYDSNNDGVIEKRDFDIYLQDAKITLEEWLRMWRDCLKDIEAGEFPAWQKKYMDLMFDVNDMSGDELIDMEEYKTFLTQFGVSQDECSVAFSKISGGSDITREQFASLWRGYLTSNDKEAAANFLFGTNQ</sequence>
<dbReference type="InterPro" id="IPR011992">
    <property type="entry name" value="EF-hand-dom_pair"/>
</dbReference>
<dbReference type="PROSITE" id="PS50222">
    <property type="entry name" value="EF_HAND_2"/>
    <property type="match status" value="1"/>
</dbReference>
<dbReference type="PROSITE" id="PS00018">
    <property type="entry name" value="EF_HAND_1"/>
    <property type="match status" value="1"/>
</dbReference>
<feature type="domain" description="EF-hand" evidence="2">
    <location>
        <begin position="66"/>
        <end position="101"/>
    </location>
</feature>
<dbReference type="InterPro" id="IPR018247">
    <property type="entry name" value="EF_Hand_1_Ca_BS"/>
</dbReference>
<dbReference type="SUPFAM" id="SSF47473">
    <property type="entry name" value="EF-hand"/>
    <property type="match status" value="1"/>
</dbReference>
<gene>
    <name evidence="3" type="ORF">MAR_026991</name>
</gene>
<proteinExistence type="predicted"/>
<dbReference type="InterPro" id="IPR002048">
    <property type="entry name" value="EF_hand_dom"/>
</dbReference>
<protein>
    <submittedName>
        <fullName evidence="3">CEX2-like protein</fullName>
    </submittedName>
</protein>
<keyword evidence="4" id="KW-1185">Reference proteome</keyword>
<name>A0ABY7EVF7_MYAAR</name>
<evidence type="ECO:0000313" key="4">
    <source>
        <dbReference type="Proteomes" id="UP001164746"/>
    </source>
</evidence>
<dbReference type="EMBL" id="CP111019">
    <property type="protein sequence ID" value="WAR12811.1"/>
    <property type="molecule type" value="Genomic_DNA"/>
</dbReference>
<evidence type="ECO:0000313" key="3">
    <source>
        <dbReference type="EMBL" id="WAR12811.1"/>
    </source>
</evidence>
<reference evidence="3" key="1">
    <citation type="submission" date="2022-11" db="EMBL/GenBank/DDBJ databases">
        <title>Centuries of genome instability and evolution in soft-shell clam transmissible cancer (bioRxiv).</title>
        <authorList>
            <person name="Hart S.F.M."/>
            <person name="Yonemitsu M.A."/>
            <person name="Giersch R.M."/>
            <person name="Beal B.F."/>
            <person name="Arriagada G."/>
            <person name="Davis B.W."/>
            <person name="Ostrander E.A."/>
            <person name="Goff S.P."/>
            <person name="Metzger M.J."/>
        </authorList>
    </citation>
    <scope>NUCLEOTIDE SEQUENCE</scope>
    <source>
        <strain evidence="3">MELC-2E11</strain>
        <tissue evidence="3">Siphon/mantle</tissue>
    </source>
</reference>
<evidence type="ECO:0000259" key="2">
    <source>
        <dbReference type="PROSITE" id="PS50222"/>
    </source>
</evidence>
<dbReference type="Proteomes" id="UP001164746">
    <property type="component" value="Chromosome 8"/>
</dbReference>